<evidence type="ECO:0000256" key="5">
    <source>
        <dbReference type="ARBA" id="ARBA00022741"/>
    </source>
</evidence>
<dbReference type="GO" id="GO:0000049">
    <property type="term" value="F:tRNA binding"/>
    <property type="evidence" value="ECO:0007669"/>
    <property type="project" value="UniProtKB-KW"/>
</dbReference>
<evidence type="ECO:0000313" key="11">
    <source>
        <dbReference type="EMBL" id="KKU61876.1"/>
    </source>
</evidence>
<dbReference type="GO" id="GO:0005737">
    <property type="term" value="C:cytoplasm"/>
    <property type="evidence" value="ECO:0007669"/>
    <property type="project" value="InterPro"/>
</dbReference>
<dbReference type="Proteomes" id="UP000033860">
    <property type="component" value="Unassembled WGS sequence"/>
</dbReference>
<evidence type="ECO:0000259" key="10">
    <source>
        <dbReference type="PROSITE" id="PS50860"/>
    </source>
</evidence>
<evidence type="ECO:0000256" key="8">
    <source>
        <dbReference type="ARBA" id="ARBA00022917"/>
    </source>
</evidence>
<dbReference type="InterPro" id="IPR012947">
    <property type="entry name" value="tRNA_SAD"/>
</dbReference>
<dbReference type="EC" id="6.1.1.7" evidence="2"/>
<dbReference type="SUPFAM" id="SSF55681">
    <property type="entry name" value="Class II aaRS and biotin synthetases"/>
    <property type="match status" value="1"/>
</dbReference>
<dbReference type="InterPro" id="IPR002318">
    <property type="entry name" value="Ala-tRNA-lgiase_IIc"/>
</dbReference>
<dbReference type="InterPro" id="IPR018164">
    <property type="entry name" value="Ala-tRNA-synth_IIc_N"/>
</dbReference>
<keyword evidence="5" id="KW-0547">Nucleotide-binding</keyword>
<keyword evidence="4 11" id="KW-0436">Ligase</keyword>
<dbReference type="FunFam" id="3.30.980.10:FF:000004">
    <property type="entry name" value="Alanine--tRNA ligase, cytoplasmic"/>
    <property type="match status" value="1"/>
</dbReference>
<dbReference type="InterPro" id="IPR050058">
    <property type="entry name" value="Ala-tRNA_ligase"/>
</dbReference>
<evidence type="ECO:0000256" key="7">
    <source>
        <dbReference type="ARBA" id="ARBA00022884"/>
    </source>
</evidence>
<dbReference type="PANTHER" id="PTHR11777:SF9">
    <property type="entry name" value="ALANINE--TRNA LIGASE, CYTOPLASMIC"/>
    <property type="match status" value="1"/>
</dbReference>
<evidence type="ECO:0000256" key="9">
    <source>
        <dbReference type="ARBA" id="ARBA00023146"/>
    </source>
</evidence>
<dbReference type="CDD" id="cd00673">
    <property type="entry name" value="AlaRS_core"/>
    <property type="match status" value="1"/>
</dbReference>
<dbReference type="SMART" id="SM00863">
    <property type="entry name" value="tRNA_SAD"/>
    <property type="match status" value="1"/>
</dbReference>
<dbReference type="Pfam" id="PF01411">
    <property type="entry name" value="tRNA-synt_2c"/>
    <property type="match status" value="1"/>
</dbReference>
<evidence type="ECO:0000256" key="4">
    <source>
        <dbReference type="ARBA" id="ARBA00022598"/>
    </source>
</evidence>
<dbReference type="Pfam" id="PF07973">
    <property type="entry name" value="tRNA_SAD"/>
    <property type="match status" value="1"/>
</dbReference>
<dbReference type="PATRIC" id="fig|1618371.3.peg.90"/>
<keyword evidence="8" id="KW-0648">Protein biosynthesis</keyword>
<dbReference type="GO" id="GO:0002161">
    <property type="term" value="F:aminoacyl-tRNA deacylase activity"/>
    <property type="evidence" value="ECO:0007669"/>
    <property type="project" value="TreeGrafter"/>
</dbReference>
<evidence type="ECO:0000256" key="6">
    <source>
        <dbReference type="ARBA" id="ARBA00022840"/>
    </source>
</evidence>
<keyword evidence="3" id="KW-0820">tRNA-binding</keyword>
<dbReference type="InterPro" id="IPR018163">
    <property type="entry name" value="Thr/Ala-tRNA-synth_IIc_edit"/>
</dbReference>
<dbReference type="Gene3D" id="3.30.980.10">
    <property type="entry name" value="Threonyl-trna Synthetase, Chain A, domain 2"/>
    <property type="match status" value="1"/>
</dbReference>
<keyword evidence="7" id="KW-0694">RNA-binding</keyword>
<dbReference type="NCBIfam" id="NF002436">
    <property type="entry name" value="PRK01584.1"/>
    <property type="match status" value="1"/>
</dbReference>
<dbReference type="GO" id="GO:0006419">
    <property type="term" value="P:alanyl-tRNA aminoacylation"/>
    <property type="evidence" value="ECO:0007669"/>
    <property type="project" value="InterPro"/>
</dbReference>
<dbReference type="InterPro" id="IPR018165">
    <property type="entry name" value="Ala-tRNA-synth_IIc_core"/>
</dbReference>
<dbReference type="SUPFAM" id="SSF55186">
    <property type="entry name" value="ThrRS/AlaRS common domain"/>
    <property type="match status" value="1"/>
</dbReference>
<organism evidence="11 12">
    <name type="scientific">Candidatus Beckwithbacteria bacterium GW2011_GWB1_47_15</name>
    <dbReference type="NCBI Taxonomy" id="1618371"/>
    <lineage>
        <taxon>Bacteria</taxon>
        <taxon>Candidatus Beckwithiibacteriota</taxon>
    </lineage>
</organism>
<keyword evidence="9" id="KW-0030">Aminoacyl-tRNA synthetase</keyword>
<dbReference type="EMBL" id="LCNT01000001">
    <property type="protein sequence ID" value="KKU61876.1"/>
    <property type="molecule type" value="Genomic_DNA"/>
</dbReference>
<accession>A0A0G1RXM9</accession>
<dbReference type="InterPro" id="IPR018162">
    <property type="entry name" value="Ala-tRNA-ligase_IIc_anticod-bd"/>
</dbReference>
<evidence type="ECO:0000313" key="12">
    <source>
        <dbReference type="Proteomes" id="UP000033860"/>
    </source>
</evidence>
<evidence type="ECO:0000256" key="3">
    <source>
        <dbReference type="ARBA" id="ARBA00022555"/>
    </source>
</evidence>
<dbReference type="GO" id="GO:0005524">
    <property type="term" value="F:ATP binding"/>
    <property type="evidence" value="ECO:0007669"/>
    <property type="project" value="UniProtKB-KW"/>
</dbReference>
<dbReference type="SUPFAM" id="SSF101353">
    <property type="entry name" value="Putative anticodon-binding domain of alanyl-tRNA synthetase (AlaRS)"/>
    <property type="match status" value="1"/>
</dbReference>
<proteinExistence type="inferred from homology"/>
<dbReference type="InterPro" id="IPR045864">
    <property type="entry name" value="aa-tRNA-synth_II/BPL/LPL"/>
</dbReference>
<gene>
    <name evidence="11" type="ORF">UX85_C0001G0090</name>
</gene>
<reference evidence="11 12" key="1">
    <citation type="journal article" date="2015" name="Nature">
        <title>rRNA introns, odd ribosomes, and small enigmatic genomes across a large radiation of phyla.</title>
        <authorList>
            <person name="Brown C.T."/>
            <person name="Hug L.A."/>
            <person name="Thomas B.C."/>
            <person name="Sharon I."/>
            <person name="Castelle C.J."/>
            <person name="Singh A."/>
            <person name="Wilkins M.J."/>
            <person name="Williams K.H."/>
            <person name="Banfield J.F."/>
        </authorList>
    </citation>
    <scope>NUCLEOTIDE SEQUENCE [LARGE SCALE GENOMIC DNA]</scope>
</reference>
<sequence length="614" mass="69972">MTASTIRQKYLAFFKAKDHQIIPPAPLVPADDPTTLFTNSGMQPLVPYLKGQIHPMGRRLVDSQPCFRAEDIDEVGDNRHTTFFEMLGNWSLGDYFKQDQLPWFWEFLTHELKLPKARLYISLFKGSSQVPRDQESLKVWKKLGVPENKIYWYEAKKNWWSRAGTPEEMPEGEIGGPTSEVFFEFDSVDHNTKYGKACHPNCDCGRFLEIGNTVFMEYEKTKQGLKKLPAQNVDFGGGLERLTAASQNQPDIFQIELFSEAVKNLEVVKKSGPAYNQDPLPYRVIVDHLRAAVFMAAGGVEPSNKDRGYILRRLIRRSMVQARKLGMEQDEWLSNTLPLLASPYTKTYPLIDKKIPEINQTITQEIDKFRQTITRGLKEFNKTSPNQINERFAFKSLATYGMPFEITQELAQQRGIKLDKGVFDEYVKKHQDLSRTVSTGMFKGGLADHSEATTKLHTATHLLHAALKKVLGDHVRQEGSHITAERLRFDFAHPRVLADEEIKKVEDLVNQKITEDLPVKKTIEAKNQALKSGAMAFFKETYPDKVTVYTVGRDLNQGWFSKEFCGGPHVTSTGKIGSVRIYKQKNLGAGLRRLYARLNHGNHQSIDQNQGRTQ</sequence>
<protein>
    <recommendedName>
        <fullName evidence="2">alanine--tRNA ligase</fullName>
        <ecNumber evidence="2">6.1.1.7</ecNumber>
    </recommendedName>
</protein>
<name>A0A0G1RXM9_9BACT</name>
<dbReference type="Gene3D" id="3.30.930.10">
    <property type="entry name" value="Bira Bifunctional Protein, Domain 2"/>
    <property type="match status" value="1"/>
</dbReference>
<evidence type="ECO:0000256" key="2">
    <source>
        <dbReference type="ARBA" id="ARBA00013168"/>
    </source>
</evidence>
<feature type="domain" description="Alanyl-transfer RNA synthetases family profile" evidence="10">
    <location>
        <begin position="1"/>
        <end position="608"/>
    </location>
</feature>
<dbReference type="GO" id="GO:0004813">
    <property type="term" value="F:alanine-tRNA ligase activity"/>
    <property type="evidence" value="ECO:0007669"/>
    <property type="project" value="UniProtKB-EC"/>
</dbReference>
<dbReference type="PANTHER" id="PTHR11777">
    <property type="entry name" value="ALANYL-TRNA SYNTHETASE"/>
    <property type="match status" value="1"/>
</dbReference>
<comment type="similarity">
    <text evidence="1">Belongs to the class-II aminoacyl-tRNA synthetase family.</text>
</comment>
<comment type="caution">
    <text evidence="11">The sequence shown here is derived from an EMBL/GenBank/DDBJ whole genome shotgun (WGS) entry which is preliminary data.</text>
</comment>
<dbReference type="Gene3D" id="3.30.54.20">
    <property type="match status" value="1"/>
</dbReference>
<dbReference type="PROSITE" id="PS50860">
    <property type="entry name" value="AA_TRNA_LIGASE_II_ALA"/>
    <property type="match status" value="1"/>
</dbReference>
<dbReference type="AlphaFoldDB" id="A0A0G1RXM9"/>
<keyword evidence="6" id="KW-0067">ATP-binding</keyword>
<evidence type="ECO:0000256" key="1">
    <source>
        <dbReference type="ARBA" id="ARBA00008226"/>
    </source>
</evidence>
<dbReference type="PRINTS" id="PR00980">
    <property type="entry name" value="TRNASYNTHALA"/>
</dbReference>